<feature type="transmembrane region" description="Helical" evidence="4">
    <location>
        <begin position="1129"/>
        <end position="1155"/>
    </location>
</feature>
<accession>A0A553HQM4</accession>
<dbReference type="GO" id="GO:0005524">
    <property type="term" value="F:ATP binding"/>
    <property type="evidence" value="ECO:0007669"/>
    <property type="project" value="UniProtKB-KW"/>
</dbReference>
<dbReference type="InterPro" id="IPR027417">
    <property type="entry name" value="P-loop_NTPase"/>
</dbReference>
<dbReference type="InterPro" id="IPR014001">
    <property type="entry name" value="Helicase_ATP-bd"/>
</dbReference>
<dbReference type="Pfam" id="PF00176">
    <property type="entry name" value="SNF2-rel_dom"/>
    <property type="match status" value="1"/>
</dbReference>
<dbReference type="InterPro" id="IPR049730">
    <property type="entry name" value="SNF2/RAD54-like_C"/>
</dbReference>
<dbReference type="InterPro" id="IPR001650">
    <property type="entry name" value="Helicase_C-like"/>
</dbReference>
<comment type="caution">
    <text evidence="7">The sequence shown here is derived from an EMBL/GenBank/DDBJ whole genome shotgun (WGS) entry which is preliminary data.</text>
</comment>
<evidence type="ECO:0000256" key="1">
    <source>
        <dbReference type="ARBA" id="ARBA00022741"/>
    </source>
</evidence>
<keyword evidence="4" id="KW-0812">Transmembrane</keyword>
<dbReference type="SUPFAM" id="SSF52540">
    <property type="entry name" value="P-loop containing nucleoside triphosphate hydrolases"/>
    <property type="match status" value="2"/>
</dbReference>
<dbReference type="GO" id="GO:0008094">
    <property type="term" value="F:ATP-dependent activity, acting on DNA"/>
    <property type="evidence" value="ECO:0007669"/>
    <property type="project" value="TreeGrafter"/>
</dbReference>
<dbReference type="Pfam" id="PF20246">
    <property type="entry name" value="DUF6601"/>
    <property type="match status" value="1"/>
</dbReference>
<dbReference type="Pfam" id="PF00271">
    <property type="entry name" value="Helicase_C"/>
    <property type="match status" value="1"/>
</dbReference>
<feature type="domain" description="Helicase C-terminal" evidence="6">
    <location>
        <begin position="716"/>
        <end position="873"/>
    </location>
</feature>
<dbReference type="SMART" id="SM00487">
    <property type="entry name" value="DEXDc"/>
    <property type="match status" value="1"/>
</dbReference>
<evidence type="ECO:0000256" key="2">
    <source>
        <dbReference type="ARBA" id="ARBA00022801"/>
    </source>
</evidence>
<dbReference type="CDD" id="cd18793">
    <property type="entry name" value="SF2_C_SNF"/>
    <property type="match status" value="1"/>
</dbReference>
<dbReference type="CDD" id="cd18008">
    <property type="entry name" value="DEXDc_SHPRH-like"/>
    <property type="match status" value="1"/>
</dbReference>
<protein>
    <recommendedName>
        <fullName evidence="9">Helicase ATP-binding domain-containing protein</fullName>
    </recommendedName>
</protein>
<gene>
    <name evidence="7" type="ORF">FHL15_008809</name>
</gene>
<dbReference type="InterPro" id="IPR050628">
    <property type="entry name" value="SNF2_RAD54_helicase_TF"/>
</dbReference>
<evidence type="ECO:0000313" key="8">
    <source>
        <dbReference type="Proteomes" id="UP000319160"/>
    </source>
</evidence>
<dbReference type="PROSITE" id="PS51192">
    <property type="entry name" value="HELICASE_ATP_BIND_1"/>
    <property type="match status" value="1"/>
</dbReference>
<evidence type="ECO:0000256" key="4">
    <source>
        <dbReference type="SAM" id="Phobius"/>
    </source>
</evidence>
<dbReference type="InterPro" id="IPR038718">
    <property type="entry name" value="SNF2-like_sf"/>
</dbReference>
<dbReference type="InterPro" id="IPR046536">
    <property type="entry name" value="DUF6601"/>
</dbReference>
<evidence type="ECO:0000256" key="3">
    <source>
        <dbReference type="ARBA" id="ARBA00022840"/>
    </source>
</evidence>
<feature type="transmembrane region" description="Helical" evidence="4">
    <location>
        <begin position="1059"/>
        <end position="1078"/>
    </location>
</feature>
<dbReference type="GO" id="GO:0016787">
    <property type="term" value="F:hydrolase activity"/>
    <property type="evidence" value="ECO:0007669"/>
    <property type="project" value="UniProtKB-KW"/>
</dbReference>
<keyword evidence="2" id="KW-0378">Hydrolase</keyword>
<organism evidence="7 8">
    <name type="scientific">Xylaria flabelliformis</name>
    <dbReference type="NCBI Taxonomy" id="2512241"/>
    <lineage>
        <taxon>Eukaryota</taxon>
        <taxon>Fungi</taxon>
        <taxon>Dikarya</taxon>
        <taxon>Ascomycota</taxon>
        <taxon>Pezizomycotina</taxon>
        <taxon>Sordariomycetes</taxon>
        <taxon>Xylariomycetidae</taxon>
        <taxon>Xylariales</taxon>
        <taxon>Xylariaceae</taxon>
        <taxon>Xylaria</taxon>
    </lineage>
</organism>
<reference evidence="8" key="1">
    <citation type="submission" date="2019-06" db="EMBL/GenBank/DDBJ databases">
        <title>Draft genome sequence of the griseofulvin-producing fungus Xylaria cubensis strain G536.</title>
        <authorList>
            <person name="Mead M.E."/>
            <person name="Raja H.A."/>
            <person name="Steenwyk J.L."/>
            <person name="Knowles S.L."/>
            <person name="Oberlies N.H."/>
            <person name="Rokas A."/>
        </authorList>
    </citation>
    <scope>NUCLEOTIDE SEQUENCE [LARGE SCALE GENOMIC DNA]</scope>
    <source>
        <strain evidence="8">G536</strain>
    </source>
</reference>
<keyword evidence="3" id="KW-0067">ATP-binding</keyword>
<keyword evidence="4" id="KW-1133">Transmembrane helix</keyword>
<evidence type="ECO:0000259" key="6">
    <source>
        <dbReference type="PROSITE" id="PS51194"/>
    </source>
</evidence>
<dbReference type="PANTHER" id="PTHR45626">
    <property type="entry name" value="TRANSCRIPTION TERMINATION FACTOR 2-RELATED"/>
    <property type="match status" value="1"/>
</dbReference>
<keyword evidence="1" id="KW-0547">Nucleotide-binding</keyword>
<dbReference type="Proteomes" id="UP000319160">
    <property type="component" value="Unassembled WGS sequence"/>
</dbReference>
<evidence type="ECO:0000259" key="5">
    <source>
        <dbReference type="PROSITE" id="PS51192"/>
    </source>
</evidence>
<dbReference type="STRING" id="2512241.A0A553HQM4"/>
<dbReference type="AlphaFoldDB" id="A0A553HQM4"/>
<sequence length="1176" mass="132475">MPFHVTQKGIDLSLLLECDPFAATGRPGIDIVQEMKLIDIMALKRCSSSCKLTDLVLPTNTSRLPEIPSLNIRSSLQVPQAPASDKTCFGMLRDILICFNYGQDTYSIISDKLDENDNGFTTLQLRCSDDRCDILANNIPFASMGTKIYFALKSLLSAELLSYNGVMPRSELCQELAAAAQAPRTHSSKICCKMALIIFGPRSMKDVVAKGLARYRLFLQHPVITPEGIIYENPQYLSIVASSFRNGAILPPIPAEFFNQGSSRTSISDADESTTIEAVLDNLPRHGCLGGVEIDKRIRTMLLEYRHVITGSTSPKPHDTLGGILGDGMGLGKTLSMIACIVYSLAYAGEFASSLTKDPQRTLFPVPVASTLVIVPSVLLLDTWMNEIERYHGPNRKLPSSPPLPYNIVLSTYGTVAADHSRGGGVLSYFHWYRLILDEAHIIRNYSTKQFKAVKDLSALVRWCVTGTPVQNSLKDLASLVTFLRVPLLDDAAMFRKHIEGRRETVNGAPKTNYRNLRCLLESLCLRRCTLTILSSLGVSFIQHRPCLSDGERKGYNELSSFCDRCIKAAVNGRSSGAQNKLILIAVLRLRMFCNTGLNTYMESLLNDIENESDLKPDELISLLQQCGETLCTNCQTEVSSLETDAYLEGQQHPVGRRIKCRECARSTLNTQDTEKPSEYFDRNQSLTNSGMVSGAQFEHNHLSASASDTLHQMSYPSKILSLVNDIKTYYRHDKSLDLIEKIFIEQDITFVRVDGTIHSSKRSEVLATFQENPSIRVLLMTIGTGALGLNNLSVACRVHILEPQWNPSIEDQAIGRVARLGQSKRVTVIRYIVKNTIEEKPLLTLRNFTVLFYDTEMEKPYPSLVPPFSKVNAPQLSARILFPHVFRQHSKLFDPKKDVGAFLKNDLEPTRLNKINRHLWLAGLPRPARPLHRQHLLMRTVLPTESPDEHLVWHDTNIWVKPIPEYLLSFEFWEKEICDDESLYKSAYGLLLSYTWLIAHKSDHRIAVNAGLLPPEVDYDTWTAFAADLNYGDGYRTFGPVNERYEYGELRLSRLNHLYRLGAAGFSLWNVVFGFMSHSTRYPAFFQRNFGWVLAVFIYFTVLLSALQVGLATEKLGTNMDFQSFSRIIALLSLAFVLVAVAIMLFLWLFLFWFHLMSTIQFWKKIKSQNTKPNC</sequence>
<keyword evidence="8" id="KW-1185">Reference proteome</keyword>
<keyword evidence="4" id="KW-0472">Membrane</keyword>
<name>A0A553HQM4_9PEZI</name>
<dbReference type="Gene3D" id="3.40.50.300">
    <property type="entry name" value="P-loop containing nucleotide triphosphate hydrolases"/>
    <property type="match status" value="1"/>
</dbReference>
<dbReference type="EMBL" id="VFLP01000057">
    <property type="protein sequence ID" value="TRX90264.1"/>
    <property type="molecule type" value="Genomic_DNA"/>
</dbReference>
<dbReference type="GO" id="GO:0005634">
    <property type="term" value="C:nucleus"/>
    <property type="evidence" value="ECO:0007669"/>
    <property type="project" value="TreeGrafter"/>
</dbReference>
<dbReference type="SMART" id="SM00490">
    <property type="entry name" value="HELICc"/>
    <property type="match status" value="1"/>
</dbReference>
<dbReference type="OrthoDB" id="448448at2759"/>
<dbReference type="GO" id="GO:0006281">
    <property type="term" value="P:DNA repair"/>
    <property type="evidence" value="ECO:0007669"/>
    <property type="project" value="TreeGrafter"/>
</dbReference>
<evidence type="ECO:0000313" key="7">
    <source>
        <dbReference type="EMBL" id="TRX90264.1"/>
    </source>
</evidence>
<feature type="domain" description="Helicase ATP-binding" evidence="5">
    <location>
        <begin position="314"/>
        <end position="487"/>
    </location>
</feature>
<dbReference type="PANTHER" id="PTHR45626:SF52">
    <property type="entry name" value="SINGLE-STRANDED DNA-DEPENDENT ATPASE (EUROFUNG)"/>
    <property type="match status" value="1"/>
</dbReference>
<proteinExistence type="predicted"/>
<dbReference type="InterPro" id="IPR000330">
    <property type="entry name" value="SNF2_N"/>
</dbReference>
<dbReference type="PROSITE" id="PS51194">
    <property type="entry name" value="HELICASE_CTER"/>
    <property type="match status" value="1"/>
</dbReference>
<dbReference type="Gene3D" id="3.40.50.10810">
    <property type="entry name" value="Tandem AAA-ATPase domain"/>
    <property type="match status" value="1"/>
</dbReference>
<feature type="transmembrane region" description="Helical" evidence="4">
    <location>
        <begin position="1090"/>
        <end position="1109"/>
    </location>
</feature>
<evidence type="ECO:0008006" key="9">
    <source>
        <dbReference type="Google" id="ProtNLM"/>
    </source>
</evidence>